<reference evidence="3" key="1">
    <citation type="journal article" date="2023" name="Mol. Phylogenet. Evol.">
        <title>Genome-scale phylogeny and comparative genomics of the fungal order Sordariales.</title>
        <authorList>
            <person name="Hensen N."/>
            <person name="Bonometti L."/>
            <person name="Westerberg I."/>
            <person name="Brannstrom I.O."/>
            <person name="Guillou S."/>
            <person name="Cros-Aarteil S."/>
            <person name="Calhoun S."/>
            <person name="Haridas S."/>
            <person name="Kuo A."/>
            <person name="Mondo S."/>
            <person name="Pangilinan J."/>
            <person name="Riley R."/>
            <person name="LaButti K."/>
            <person name="Andreopoulos B."/>
            <person name="Lipzen A."/>
            <person name="Chen C."/>
            <person name="Yan M."/>
            <person name="Daum C."/>
            <person name="Ng V."/>
            <person name="Clum A."/>
            <person name="Steindorff A."/>
            <person name="Ohm R.A."/>
            <person name="Martin F."/>
            <person name="Silar P."/>
            <person name="Natvig D.O."/>
            <person name="Lalanne C."/>
            <person name="Gautier V."/>
            <person name="Ament-Velasquez S.L."/>
            <person name="Kruys A."/>
            <person name="Hutchinson M.I."/>
            <person name="Powell A.J."/>
            <person name="Barry K."/>
            <person name="Miller A.N."/>
            <person name="Grigoriev I.V."/>
            <person name="Debuchy R."/>
            <person name="Gladieux P."/>
            <person name="Hiltunen Thoren M."/>
            <person name="Johannesson H."/>
        </authorList>
    </citation>
    <scope>NUCLEOTIDE SEQUENCE</scope>
    <source>
        <strain evidence="3">CBS 532.94</strain>
    </source>
</reference>
<dbReference type="Pfam" id="PF01408">
    <property type="entry name" value="GFO_IDH_MocA"/>
    <property type="match status" value="1"/>
</dbReference>
<dbReference type="Gene3D" id="3.30.360.10">
    <property type="entry name" value="Dihydrodipicolinate Reductase, domain 2"/>
    <property type="match status" value="1"/>
</dbReference>
<comment type="caution">
    <text evidence="3">The sequence shown here is derived from an EMBL/GenBank/DDBJ whole genome shotgun (WGS) entry which is preliminary data.</text>
</comment>
<evidence type="ECO:0000313" key="3">
    <source>
        <dbReference type="EMBL" id="KAK4234011.1"/>
    </source>
</evidence>
<reference evidence="3" key="2">
    <citation type="submission" date="2023-05" db="EMBL/GenBank/DDBJ databases">
        <authorList>
            <consortium name="Lawrence Berkeley National Laboratory"/>
            <person name="Steindorff A."/>
            <person name="Hensen N."/>
            <person name="Bonometti L."/>
            <person name="Westerberg I."/>
            <person name="Brannstrom I.O."/>
            <person name="Guillou S."/>
            <person name="Cros-Aarteil S."/>
            <person name="Calhoun S."/>
            <person name="Haridas S."/>
            <person name="Kuo A."/>
            <person name="Mondo S."/>
            <person name="Pangilinan J."/>
            <person name="Riley R."/>
            <person name="Labutti K."/>
            <person name="Andreopoulos B."/>
            <person name="Lipzen A."/>
            <person name="Chen C."/>
            <person name="Yanf M."/>
            <person name="Daum C."/>
            <person name="Ng V."/>
            <person name="Clum A."/>
            <person name="Ohm R."/>
            <person name="Martin F."/>
            <person name="Silar P."/>
            <person name="Natvig D."/>
            <person name="Lalanne C."/>
            <person name="Gautier V."/>
            <person name="Ament-Velasquez S.L."/>
            <person name="Kruys A."/>
            <person name="Hutchinson M.I."/>
            <person name="Powell A.J."/>
            <person name="Barry K."/>
            <person name="Miller A.N."/>
            <person name="Grigoriev I.V."/>
            <person name="Debuchy R."/>
            <person name="Gladieux P."/>
            <person name="Thoren M.H."/>
            <person name="Johannesson H."/>
        </authorList>
    </citation>
    <scope>NUCLEOTIDE SEQUENCE</scope>
    <source>
        <strain evidence="3">CBS 532.94</strain>
    </source>
</reference>
<dbReference type="PANTHER" id="PTHR43708:SF1">
    <property type="entry name" value="GALACTOSE_LACTOSE METABOLISM REGULATORY PROTEIN GAL80"/>
    <property type="match status" value="1"/>
</dbReference>
<gene>
    <name evidence="3" type="ORF">C8A03DRAFT_38232</name>
</gene>
<dbReference type="Proteomes" id="UP001303760">
    <property type="component" value="Unassembled WGS sequence"/>
</dbReference>
<protein>
    <submittedName>
        <fullName evidence="3">Oxidoreductase</fullName>
    </submittedName>
</protein>
<feature type="domain" description="Gfo/Idh/MocA-like oxidoreductase N-terminal" evidence="1">
    <location>
        <begin position="6"/>
        <end position="136"/>
    </location>
</feature>
<dbReference type="EMBL" id="MU860430">
    <property type="protein sequence ID" value="KAK4234011.1"/>
    <property type="molecule type" value="Genomic_DNA"/>
</dbReference>
<dbReference type="AlphaFoldDB" id="A0AAN7C2U8"/>
<dbReference type="Gene3D" id="3.40.50.720">
    <property type="entry name" value="NAD(P)-binding Rossmann-like Domain"/>
    <property type="match status" value="1"/>
</dbReference>
<dbReference type="SUPFAM" id="SSF55347">
    <property type="entry name" value="Glyceraldehyde-3-phosphate dehydrogenase-like, C-terminal domain"/>
    <property type="match status" value="1"/>
</dbReference>
<dbReference type="InterPro" id="IPR036291">
    <property type="entry name" value="NAD(P)-bd_dom_sf"/>
</dbReference>
<proteinExistence type="predicted"/>
<accession>A0AAN7C2U8</accession>
<dbReference type="InterPro" id="IPR051317">
    <property type="entry name" value="Gfo/Idh/MocA_oxidoreduct"/>
</dbReference>
<evidence type="ECO:0000259" key="1">
    <source>
        <dbReference type="Pfam" id="PF01408"/>
    </source>
</evidence>
<dbReference type="SUPFAM" id="SSF51735">
    <property type="entry name" value="NAD(P)-binding Rossmann-fold domains"/>
    <property type="match status" value="1"/>
</dbReference>
<keyword evidence="4" id="KW-1185">Reference proteome</keyword>
<sequence>MSPPPIRVGIIGLSSSAITSWAADAHLPCFQTPAGRERYRIVALCNSTVAAARAAIKTYNLPPDTKAYGSPADLAADPDVELVICNTRVDKHFETTLPSIEAGKDVYIEWPIASHAADIDRLVAAARSSGSRALVGLQGRWAPPVLKVKELLDRSAELGLGRLLSSEVRAYGGTKDREILPVGLKYFAERAVGGNPIVIGFGHVIDYVQSVVGELVPGSVHTHLQLQRAEVRVRDPAQGDKIVETIRSDVPDLLSLHGTVISSRTQNQPASLIVTFRRGQPFPGTPALTWTLNCTGGEIRLVAPLGIGVQADAAQVVTIQLHRYDTDTVEEVPWEWNEQQAQVPVRARSVQTVLYAYADAKAAKRNGHGKDDGENGWVELEDAAARAAQIAGWLDGFQA</sequence>
<dbReference type="Pfam" id="PF22685">
    <property type="entry name" value="Gal80p_C-like"/>
    <property type="match status" value="1"/>
</dbReference>
<organism evidence="3 4">
    <name type="scientific">Achaetomium macrosporum</name>
    <dbReference type="NCBI Taxonomy" id="79813"/>
    <lineage>
        <taxon>Eukaryota</taxon>
        <taxon>Fungi</taxon>
        <taxon>Dikarya</taxon>
        <taxon>Ascomycota</taxon>
        <taxon>Pezizomycotina</taxon>
        <taxon>Sordariomycetes</taxon>
        <taxon>Sordariomycetidae</taxon>
        <taxon>Sordariales</taxon>
        <taxon>Chaetomiaceae</taxon>
        <taxon>Achaetomium</taxon>
    </lineage>
</organism>
<feature type="domain" description="Gal80p-like C-terminal" evidence="2">
    <location>
        <begin position="143"/>
        <end position="301"/>
    </location>
</feature>
<dbReference type="InterPro" id="IPR055080">
    <property type="entry name" value="Gal80p-like_C"/>
</dbReference>
<name>A0AAN7C2U8_9PEZI</name>
<evidence type="ECO:0000313" key="4">
    <source>
        <dbReference type="Proteomes" id="UP001303760"/>
    </source>
</evidence>
<dbReference type="GO" id="GO:0000166">
    <property type="term" value="F:nucleotide binding"/>
    <property type="evidence" value="ECO:0007669"/>
    <property type="project" value="InterPro"/>
</dbReference>
<evidence type="ECO:0000259" key="2">
    <source>
        <dbReference type="Pfam" id="PF22685"/>
    </source>
</evidence>
<dbReference type="PANTHER" id="PTHR43708">
    <property type="entry name" value="CONSERVED EXPRESSED OXIDOREDUCTASE (EUROFUNG)"/>
    <property type="match status" value="1"/>
</dbReference>
<dbReference type="InterPro" id="IPR000683">
    <property type="entry name" value="Gfo/Idh/MocA-like_OxRdtase_N"/>
</dbReference>